<dbReference type="EC" id="2.3.1.39" evidence="1 6"/>
<evidence type="ECO:0000259" key="8">
    <source>
        <dbReference type="SMART" id="SM00827"/>
    </source>
</evidence>
<reference evidence="9 10" key="1">
    <citation type="submission" date="2020-08" db="EMBL/GenBank/DDBJ databases">
        <title>Acidobacteriota in marine sediments use diverse sulfur dissimilation pathways.</title>
        <authorList>
            <person name="Wasmund K."/>
        </authorList>
    </citation>
    <scope>NUCLEOTIDE SEQUENCE [LARGE SCALE GENOMIC DNA]</scope>
    <source>
        <strain evidence="9">MAG AM4</strain>
    </source>
</reference>
<dbReference type="SUPFAM" id="SSF52151">
    <property type="entry name" value="FabD/lysophospholipase-like"/>
    <property type="match status" value="1"/>
</dbReference>
<evidence type="ECO:0000256" key="5">
    <source>
        <dbReference type="ARBA" id="ARBA00048462"/>
    </source>
</evidence>
<gene>
    <name evidence="9" type="primary">fabD</name>
    <name evidence="9" type="ORF">IFK94_00980</name>
</gene>
<dbReference type="AlphaFoldDB" id="A0A8J7C165"/>
<organism evidence="9 10">
    <name type="scientific">Candidatus Polarisedimenticola svalbardensis</name>
    <dbReference type="NCBI Taxonomy" id="2886004"/>
    <lineage>
        <taxon>Bacteria</taxon>
        <taxon>Pseudomonadati</taxon>
        <taxon>Acidobacteriota</taxon>
        <taxon>Candidatus Polarisedimenticolia</taxon>
        <taxon>Candidatus Polarisedimenticolales</taxon>
        <taxon>Candidatus Polarisedimenticolaceae</taxon>
        <taxon>Candidatus Polarisedimenticola</taxon>
    </lineage>
</organism>
<dbReference type="Proteomes" id="UP000648239">
    <property type="component" value="Unassembled WGS sequence"/>
</dbReference>
<dbReference type="Gene3D" id="3.40.366.10">
    <property type="entry name" value="Malonyl-Coenzyme A Acyl Carrier Protein, domain 2"/>
    <property type="match status" value="1"/>
</dbReference>
<dbReference type="PIRSF" id="PIRSF000446">
    <property type="entry name" value="Mct"/>
    <property type="match status" value="1"/>
</dbReference>
<accession>A0A8J7C165</accession>
<dbReference type="Pfam" id="PF00698">
    <property type="entry name" value="Acyl_transf_1"/>
    <property type="match status" value="1"/>
</dbReference>
<dbReference type="Gene3D" id="3.30.70.250">
    <property type="entry name" value="Malonyl-CoA ACP transacylase, ACP-binding"/>
    <property type="match status" value="1"/>
</dbReference>
<sequence length="315" mass="32896">MRYGYLFPGQGAQYPGMGRDLAETYPEARQVFEEADEALGFSLSELCWSGTVDQLALTEHTQPAILTHSVATLRVLEKLGAPAPVAAAGHSLGEYSAHVAAGTLSFANAVRTVRSRGRFMQEAVPVGVGAMAAIIGFEPDQLDEVLQDTARGEVLSAANLNSPGQTVIAGHAGAVARAVEQAREKGARKAVPLTVSAPFHCSLMEPAAEGLAEVLGRVEFSSPAVPVFANVDGGPVLSGDRARALLLEQVCAPVRWIDVITRMIEAGVESFVEIGPGKVLSGLSKRIDRKVPASAAGDVPGVEKIMAGFGRDSDG</sequence>
<evidence type="ECO:0000313" key="10">
    <source>
        <dbReference type="Proteomes" id="UP000648239"/>
    </source>
</evidence>
<evidence type="ECO:0000256" key="3">
    <source>
        <dbReference type="ARBA" id="ARBA00022679"/>
    </source>
</evidence>
<dbReference type="InterPro" id="IPR004410">
    <property type="entry name" value="Malonyl_CoA-ACP_transAc_FabD"/>
</dbReference>
<evidence type="ECO:0000256" key="4">
    <source>
        <dbReference type="ARBA" id="ARBA00023315"/>
    </source>
</evidence>
<comment type="caution">
    <text evidence="9">The sequence shown here is derived from an EMBL/GenBank/DDBJ whole genome shotgun (WGS) entry which is preliminary data.</text>
</comment>
<evidence type="ECO:0000256" key="1">
    <source>
        <dbReference type="ARBA" id="ARBA00013258"/>
    </source>
</evidence>
<keyword evidence="3 6" id="KW-0808">Transferase</keyword>
<dbReference type="NCBIfam" id="TIGR00128">
    <property type="entry name" value="fabD"/>
    <property type="match status" value="1"/>
</dbReference>
<dbReference type="PANTHER" id="PTHR42681">
    <property type="entry name" value="MALONYL-COA-ACYL CARRIER PROTEIN TRANSACYLASE, MITOCHONDRIAL"/>
    <property type="match status" value="1"/>
</dbReference>
<comment type="similarity">
    <text evidence="6">Belongs to the fabD family.</text>
</comment>
<evidence type="ECO:0000313" key="9">
    <source>
        <dbReference type="EMBL" id="MBD3866675.1"/>
    </source>
</evidence>
<dbReference type="GO" id="GO:0005829">
    <property type="term" value="C:cytosol"/>
    <property type="evidence" value="ECO:0007669"/>
    <property type="project" value="TreeGrafter"/>
</dbReference>
<dbReference type="InterPro" id="IPR050858">
    <property type="entry name" value="Mal-CoA-ACP_Trans/PKS_FabD"/>
</dbReference>
<protein>
    <recommendedName>
        <fullName evidence="2 6">Malonyl CoA-acyl carrier protein transacylase</fullName>
        <ecNumber evidence="1 6">2.3.1.39</ecNumber>
    </recommendedName>
</protein>
<proteinExistence type="inferred from homology"/>
<feature type="domain" description="Malonyl-CoA:ACP transacylase (MAT)" evidence="8">
    <location>
        <begin position="6"/>
        <end position="313"/>
    </location>
</feature>
<dbReference type="GO" id="GO:0006633">
    <property type="term" value="P:fatty acid biosynthetic process"/>
    <property type="evidence" value="ECO:0007669"/>
    <property type="project" value="TreeGrafter"/>
</dbReference>
<dbReference type="EMBL" id="JACXWD010000002">
    <property type="protein sequence ID" value="MBD3866675.1"/>
    <property type="molecule type" value="Genomic_DNA"/>
</dbReference>
<dbReference type="GO" id="GO:0004314">
    <property type="term" value="F:[acyl-carrier-protein] S-malonyltransferase activity"/>
    <property type="evidence" value="ECO:0007669"/>
    <property type="project" value="UniProtKB-EC"/>
</dbReference>
<dbReference type="SMART" id="SM00827">
    <property type="entry name" value="PKS_AT"/>
    <property type="match status" value="1"/>
</dbReference>
<dbReference type="InterPro" id="IPR001227">
    <property type="entry name" value="Ac_transferase_dom_sf"/>
</dbReference>
<evidence type="ECO:0000256" key="7">
    <source>
        <dbReference type="PIRSR" id="PIRSR000446-1"/>
    </source>
</evidence>
<dbReference type="InterPro" id="IPR024925">
    <property type="entry name" value="Malonyl_CoA-ACP_transAc"/>
</dbReference>
<dbReference type="PANTHER" id="PTHR42681:SF1">
    <property type="entry name" value="MALONYL-COA-ACYL CARRIER PROTEIN TRANSACYLASE, MITOCHONDRIAL"/>
    <property type="match status" value="1"/>
</dbReference>
<dbReference type="SUPFAM" id="SSF55048">
    <property type="entry name" value="Probable ACP-binding domain of malonyl-CoA ACP transacylase"/>
    <property type="match status" value="1"/>
</dbReference>
<comment type="catalytic activity">
    <reaction evidence="5 6">
        <text>holo-[ACP] + malonyl-CoA = malonyl-[ACP] + CoA</text>
        <dbReference type="Rhea" id="RHEA:41792"/>
        <dbReference type="Rhea" id="RHEA-COMP:9623"/>
        <dbReference type="Rhea" id="RHEA-COMP:9685"/>
        <dbReference type="ChEBI" id="CHEBI:57287"/>
        <dbReference type="ChEBI" id="CHEBI:57384"/>
        <dbReference type="ChEBI" id="CHEBI:64479"/>
        <dbReference type="ChEBI" id="CHEBI:78449"/>
        <dbReference type="EC" id="2.3.1.39"/>
    </reaction>
</comment>
<dbReference type="InterPro" id="IPR014043">
    <property type="entry name" value="Acyl_transferase_dom"/>
</dbReference>
<dbReference type="InterPro" id="IPR016036">
    <property type="entry name" value="Malonyl_transacylase_ACP-bd"/>
</dbReference>
<feature type="active site" evidence="7">
    <location>
        <position position="200"/>
    </location>
</feature>
<dbReference type="FunFam" id="3.30.70.250:FF:000001">
    <property type="entry name" value="Malonyl CoA-acyl carrier protein transacylase"/>
    <property type="match status" value="1"/>
</dbReference>
<name>A0A8J7C165_9BACT</name>
<dbReference type="InterPro" id="IPR016035">
    <property type="entry name" value="Acyl_Trfase/lysoPLipase"/>
</dbReference>
<feature type="active site" evidence="7">
    <location>
        <position position="91"/>
    </location>
</feature>
<evidence type="ECO:0000256" key="6">
    <source>
        <dbReference type="PIRNR" id="PIRNR000446"/>
    </source>
</evidence>
<keyword evidence="4 6" id="KW-0012">Acyltransferase</keyword>
<evidence type="ECO:0000256" key="2">
    <source>
        <dbReference type="ARBA" id="ARBA00018953"/>
    </source>
</evidence>